<evidence type="ECO:0000259" key="10">
    <source>
        <dbReference type="PROSITE" id="PS50240"/>
    </source>
</evidence>
<comment type="similarity">
    <text evidence="8">Belongs to the peptidase S1 family. CLIP subfamily.</text>
</comment>
<dbReference type="SMART" id="SM00020">
    <property type="entry name" value="Tryp_SPc"/>
    <property type="match status" value="1"/>
</dbReference>
<dbReference type="GO" id="GO:0005576">
    <property type="term" value="C:extracellular region"/>
    <property type="evidence" value="ECO:0007669"/>
    <property type="project" value="UniProtKB-SubCell"/>
</dbReference>
<evidence type="ECO:0000313" key="11">
    <source>
        <dbReference type="EMBL" id="CAG6448518.1"/>
    </source>
</evidence>
<reference evidence="11" key="1">
    <citation type="submission" date="2021-05" db="EMBL/GenBank/DDBJ databases">
        <authorList>
            <person name="Alioto T."/>
            <person name="Alioto T."/>
            <person name="Gomez Garrido J."/>
        </authorList>
    </citation>
    <scope>NUCLEOTIDE SEQUENCE</scope>
</reference>
<evidence type="ECO:0000256" key="5">
    <source>
        <dbReference type="ARBA" id="ARBA00022859"/>
    </source>
</evidence>
<dbReference type="InterPro" id="IPR051487">
    <property type="entry name" value="Ser/Thr_Proteases_Immune/Dev"/>
</dbReference>
<dbReference type="GO" id="GO:0045087">
    <property type="term" value="P:innate immune response"/>
    <property type="evidence" value="ECO:0007669"/>
    <property type="project" value="UniProtKB-KW"/>
</dbReference>
<accession>A0A8D8A4V5</accession>
<dbReference type="CDD" id="cd00190">
    <property type="entry name" value="Tryp_SPc"/>
    <property type="match status" value="1"/>
</dbReference>
<evidence type="ECO:0000256" key="3">
    <source>
        <dbReference type="ARBA" id="ARBA00022588"/>
    </source>
</evidence>
<keyword evidence="9" id="KW-0378">Hydrolase</keyword>
<keyword evidence="4" id="KW-0732">Signal</keyword>
<evidence type="ECO:0000256" key="9">
    <source>
        <dbReference type="RuleBase" id="RU363034"/>
    </source>
</evidence>
<dbReference type="Pfam" id="PF00089">
    <property type="entry name" value="Trypsin"/>
    <property type="match status" value="1"/>
</dbReference>
<evidence type="ECO:0000256" key="8">
    <source>
        <dbReference type="ARBA" id="ARBA00024195"/>
    </source>
</evidence>
<sequence>MTSPSPDICDYGKSTEIDIDTRMKKPLKTLVKELLDLEKCGKYSADRILHGQEAQLSQFPWMALLINSTDNVCCGGTLISERFVLTAAHCVKDVKIVRLGEHDILSQKDCDDDYEENCALPVQDFIVTKNDIIQHQYYSPSLKTNDIALIRLPSLADLTDDHVLPICLPYGQFQDSRDIQEGANMTIAGWGHTEKGTLSDKLMFAPVVLSSLRQCTNEFNKIKTKINLDDRHICASGKHGQNHCVGDSGGPLQFPKVVEIRNGSQISNQTVFVQHGIITFGDVTCETGSLPGVYTKVSYYIDWILYNMFK</sequence>
<dbReference type="InterPro" id="IPR043504">
    <property type="entry name" value="Peptidase_S1_PA_chymotrypsin"/>
</dbReference>
<dbReference type="InterPro" id="IPR001254">
    <property type="entry name" value="Trypsin_dom"/>
</dbReference>
<dbReference type="PRINTS" id="PR00722">
    <property type="entry name" value="CHYMOTRYPSIN"/>
</dbReference>
<dbReference type="GO" id="GO:0006508">
    <property type="term" value="P:proteolysis"/>
    <property type="evidence" value="ECO:0007669"/>
    <property type="project" value="UniProtKB-KW"/>
</dbReference>
<dbReference type="InterPro" id="IPR001314">
    <property type="entry name" value="Peptidase_S1A"/>
</dbReference>
<protein>
    <submittedName>
        <fullName evidence="11">Serine protease easter</fullName>
    </submittedName>
</protein>
<dbReference type="PROSITE" id="PS00135">
    <property type="entry name" value="TRYPSIN_SER"/>
    <property type="match status" value="1"/>
</dbReference>
<keyword evidence="9 11" id="KW-0645">Protease</keyword>
<evidence type="ECO:0000256" key="4">
    <source>
        <dbReference type="ARBA" id="ARBA00022729"/>
    </source>
</evidence>
<dbReference type="InterPro" id="IPR033116">
    <property type="entry name" value="TRYPSIN_SER"/>
</dbReference>
<dbReference type="PANTHER" id="PTHR24256">
    <property type="entry name" value="TRYPTASE-RELATED"/>
    <property type="match status" value="1"/>
</dbReference>
<name>A0A8D8A4V5_CULPI</name>
<feature type="domain" description="Peptidase S1" evidence="10">
    <location>
        <begin position="48"/>
        <end position="309"/>
    </location>
</feature>
<keyword evidence="9" id="KW-0720">Serine protease</keyword>
<dbReference type="GO" id="GO:0004252">
    <property type="term" value="F:serine-type endopeptidase activity"/>
    <property type="evidence" value="ECO:0007669"/>
    <property type="project" value="InterPro"/>
</dbReference>
<evidence type="ECO:0000256" key="1">
    <source>
        <dbReference type="ARBA" id="ARBA00004613"/>
    </source>
</evidence>
<keyword evidence="2" id="KW-0964">Secreted</keyword>
<dbReference type="InterPro" id="IPR018114">
    <property type="entry name" value="TRYPSIN_HIS"/>
</dbReference>
<evidence type="ECO:0000256" key="2">
    <source>
        <dbReference type="ARBA" id="ARBA00022525"/>
    </source>
</evidence>
<dbReference type="PROSITE" id="PS50240">
    <property type="entry name" value="TRYPSIN_DOM"/>
    <property type="match status" value="1"/>
</dbReference>
<keyword evidence="6" id="KW-1015">Disulfide bond</keyword>
<dbReference type="SUPFAM" id="SSF50494">
    <property type="entry name" value="Trypsin-like serine proteases"/>
    <property type="match status" value="1"/>
</dbReference>
<dbReference type="Gene3D" id="2.40.10.10">
    <property type="entry name" value="Trypsin-like serine proteases"/>
    <property type="match status" value="2"/>
</dbReference>
<dbReference type="PROSITE" id="PS00134">
    <property type="entry name" value="TRYPSIN_HIS"/>
    <property type="match status" value="1"/>
</dbReference>
<evidence type="ECO:0000256" key="6">
    <source>
        <dbReference type="ARBA" id="ARBA00023157"/>
    </source>
</evidence>
<keyword evidence="7" id="KW-0325">Glycoprotein</keyword>
<dbReference type="InterPro" id="IPR009003">
    <property type="entry name" value="Peptidase_S1_PA"/>
</dbReference>
<evidence type="ECO:0000256" key="7">
    <source>
        <dbReference type="ARBA" id="ARBA00023180"/>
    </source>
</evidence>
<keyword evidence="5" id="KW-0391">Immunity</keyword>
<dbReference type="AlphaFoldDB" id="A0A8D8A4V5"/>
<dbReference type="EMBL" id="HBUE01011262">
    <property type="protein sequence ID" value="CAG6448518.1"/>
    <property type="molecule type" value="Transcribed_RNA"/>
</dbReference>
<proteinExistence type="inferred from homology"/>
<organism evidence="11">
    <name type="scientific">Culex pipiens</name>
    <name type="common">House mosquito</name>
    <dbReference type="NCBI Taxonomy" id="7175"/>
    <lineage>
        <taxon>Eukaryota</taxon>
        <taxon>Metazoa</taxon>
        <taxon>Ecdysozoa</taxon>
        <taxon>Arthropoda</taxon>
        <taxon>Hexapoda</taxon>
        <taxon>Insecta</taxon>
        <taxon>Pterygota</taxon>
        <taxon>Neoptera</taxon>
        <taxon>Endopterygota</taxon>
        <taxon>Diptera</taxon>
        <taxon>Nematocera</taxon>
        <taxon>Culicoidea</taxon>
        <taxon>Culicidae</taxon>
        <taxon>Culicinae</taxon>
        <taxon>Culicini</taxon>
        <taxon>Culex</taxon>
        <taxon>Culex</taxon>
    </lineage>
</organism>
<dbReference type="FunFam" id="2.40.10.10:FF:000028">
    <property type="entry name" value="Serine protease easter"/>
    <property type="match status" value="1"/>
</dbReference>
<keyword evidence="3" id="KW-0399">Innate immunity</keyword>
<comment type="subcellular location">
    <subcellularLocation>
        <location evidence="1">Secreted</location>
    </subcellularLocation>
</comment>